<dbReference type="OrthoDB" id="9799304at2"/>
<dbReference type="RefSeq" id="WP_011478469.1">
    <property type="nucleotide sequence ID" value="NC_007947.1"/>
</dbReference>
<protein>
    <recommendedName>
        <fullName evidence="4">threonine-phosphate decarboxylase</fullName>
        <ecNumber evidence="4">4.1.1.81</ecNumber>
    </recommendedName>
    <alternativeName>
        <fullName evidence="8">L-threonine-O-3-phosphate decarboxylase</fullName>
    </alternativeName>
</protein>
<name>Q1GXH5_METFK</name>
<comment type="cofactor">
    <cofactor evidence="1">
        <name>pyridoxal 5'-phosphate</name>
        <dbReference type="ChEBI" id="CHEBI:597326"/>
    </cofactor>
</comment>
<feature type="domain" description="Aminotransferase class I/classII large" evidence="10">
    <location>
        <begin position="52"/>
        <end position="308"/>
    </location>
</feature>
<dbReference type="UniPathway" id="UPA00148"/>
<dbReference type="Proteomes" id="UP000002440">
    <property type="component" value="Chromosome"/>
</dbReference>
<evidence type="ECO:0000256" key="2">
    <source>
        <dbReference type="ARBA" id="ARBA00003444"/>
    </source>
</evidence>
<evidence type="ECO:0000256" key="9">
    <source>
        <dbReference type="ARBA" id="ARBA00048531"/>
    </source>
</evidence>
<gene>
    <name evidence="11" type="ordered locus">Mfla_0101</name>
</gene>
<dbReference type="EC" id="4.1.1.81" evidence="4"/>
<dbReference type="GO" id="GO:0030170">
    <property type="term" value="F:pyridoxal phosphate binding"/>
    <property type="evidence" value="ECO:0007669"/>
    <property type="project" value="InterPro"/>
</dbReference>
<dbReference type="Pfam" id="PF00155">
    <property type="entry name" value="Aminotran_1_2"/>
    <property type="match status" value="1"/>
</dbReference>
<evidence type="ECO:0000256" key="3">
    <source>
        <dbReference type="ARBA" id="ARBA00004953"/>
    </source>
</evidence>
<dbReference type="EMBL" id="CP000284">
    <property type="protein sequence ID" value="ABE48372.1"/>
    <property type="molecule type" value="Genomic_DNA"/>
</dbReference>
<comment type="function">
    <text evidence="2">Decarboxylates L-threonine-O-3-phosphate to yield (R)-1-amino-2-propanol O-2-phosphate, the precursor for the linkage between the nucleotide loop and the corrin ring in cobalamin.</text>
</comment>
<dbReference type="PANTHER" id="PTHR42885">
    <property type="entry name" value="HISTIDINOL-PHOSPHATE AMINOTRANSFERASE-RELATED"/>
    <property type="match status" value="1"/>
</dbReference>
<evidence type="ECO:0000256" key="8">
    <source>
        <dbReference type="ARBA" id="ARBA00029996"/>
    </source>
</evidence>
<evidence type="ECO:0000256" key="5">
    <source>
        <dbReference type="ARBA" id="ARBA00022573"/>
    </source>
</evidence>
<keyword evidence="11" id="KW-0032">Aminotransferase</keyword>
<organism evidence="11 12">
    <name type="scientific">Methylobacillus flagellatus (strain ATCC 51484 / DSM 6875 / VKM B-1610 / KT)</name>
    <dbReference type="NCBI Taxonomy" id="265072"/>
    <lineage>
        <taxon>Bacteria</taxon>
        <taxon>Pseudomonadati</taxon>
        <taxon>Pseudomonadota</taxon>
        <taxon>Betaproteobacteria</taxon>
        <taxon>Nitrosomonadales</taxon>
        <taxon>Methylophilaceae</taxon>
        <taxon>Methylobacillus</taxon>
    </lineage>
</organism>
<evidence type="ECO:0000259" key="10">
    <source>
        <dbReference type="Pfam" id="PF00155"/>
    </source>
</evidence>
<dbReference type="GO" id="GO:0009236">
    <property type="term" value="P:cobalamin biosynthetic process"/>
    <property type="evidence" value="ECO:0007669"/>
    <property type="project" value="UniProtKB-UniPathway"/>
</dbReference>
<dbReference type="InterPro" id="IPR005860">
    <property type="entry name" value="CobD"/>
</dbReference>
<dbReference type="PROSITE" id="PS00105">
    <property type="entry name" value="AA_TRANSFER_CLASS_1"/>
    <property type="match status" value="1"/>
</dbReference>
<dbReference type="eggNOG" id="COG0079">
    <property type="taxonomic scope" value="Bacteria"/>
</dbReference>
<dbReference type="GO" id="GO:0008483">
    <property type="term" value="F:transaminase activity"/>
    <property type="evidence" value="ECO:0007669"/>
    <property type="project" value="UniProtKB-KW"/>
</dbReference>
<keyword evidence="6" id="KW-0663">Pyridoxal phosphate</keyword>
<dbReference type="InterPro" id="IPR004839">
    <property type="entry name" value="Aminotransferase_I/II_large"/>
</dbReference>
<keyword evidence="5" id="KW-0169">Cobalamin biosynthesis</keyword>
<dbReference type="Gene3D" id="3.40.640.10">
    <property type="entry name" value="Type I PLP-dependent aspartate aminotransferase-like (Major domain)"/>
    <property type="match status" value="1"/>
</dbReference>
<keyword evidence="12" id="KW-1185">Reference proteome</keyword>
<dbReference type="SUPFAM" id="SSF53383">
    <property type="entry name" value="PLP-dependent transferases"/>
    <property type="match status" value="1"/>
</dbReference>
<evidence type="ECO:0000256" key="7">
    <source>
        <dbReference type="ARBA" id="ARBA00023239"/>
    </source>
</evidence>
<dbReference type="STRING" id="265072.Mfla_0101"/>
<comment type="catalytic activity">
    <reaction evidence="9">
        <text>O-phospho-L-threonine + H(+) = (R)-1-aminopropan-2-yl phosphate + CO2</text>
        <dbReference type="Rhea" id="RHEA:11492"/>
        <dbReference type="ChEBI" id="CHEBI:15378"/>
        <dbReference type="ChEBI" id="CHEBI:16526"/>
        <dbReference type="ChEBI" id="CHEBI:58563"/>
        <dbReference type="ChEBI" id="CHEBI:58675"/>
        <dbReference type="EC" id="4.1.1.81"/>
    </reaction>
</comment>
<evidence type="ECO:0000256" key="1">
    <source>
        <dbReference type="ARBA" id="ARBA00001933"/>
    </source>
</evidence>
<evidence type="ECO:0000313" key="11">
    <source>
        <dbReference type="EMBL" id="ABE48372.1"/>
    </source>
</evidence>
<evidence type="ECO:0000256" key="4">
    <source>
        <dbReference type="ARBA" id="ARBA00012285"/>
    </source>
</evidence>
<reference evidence="11 12" key="1">
    <citation type="submission" date="2006-03" db="EMBL/GenBank/DDBJ databases">
        <title>Complete sequence of Methylobacillus flagellatus KT.</title>
        <authorList>
            <consortium name="US DOE Joint Genome Institute"/>
            <person name="Copeland A."/>
            <person name="Lucas S."/>
            <person name="Lapidus A."/>
            <person name="Barry K."/>
            <person name="Detter J.C."/>
            <person name="Glavina del Rio T."/>
            <person name="Hammon N."/>
            <person name="Israni S."/>
            <person name="Dalin E."/>
            <person name="Tice H."/>
            <person name="Pitluck S."/>
            <person name="Brettin T."/>
            <person name="Bruce D."/>
            <person name="Han C."/>
            <person name="Tapia R."/>
            <person name="Saunders E."/>
            <person name="Gilna P."/>
            <person name="Schmutz J."/>
            <person name="Larimer F."/>
            <person name="Land M."/>
            <person name="Kyrpides N."/>
            <person name="Anderson I."/>
            <person name="Richardson P."/>
        </authorList>
    </citation>
    <scope>NUCLEOTIDE SEQUENCE [LARGE SCALE GENOMIC DNA]</scope>
    <source>
        <strain evidence="12">KT / ATCC 51484 / DSM 6875</strain>
    </source>
</reference>
<dbReference type="NCBIfam" id="TIGR01140">
    <property type="entry name" value="L_thr_O3P_dcar"/>
    <property type="match status" value="1"/>
</dbReference>
<keyword evidence="7" id="KW-0456">Lyase</keyword>
<dbReference type="GO" id="GO:0048472">
    <property type="term" value="F:threonine-phosphate decarboxylase activity"/>
    <property type="evidence" value="ECO:0007669"/>
    <property type="project" value="UniProtKB-EC"/>
</dbReference>
<dbReference type="Gene3D" id="3.90.1150.10">
    <property type="entry name" value="Aspartate Aminotransferase, domain 1"/>
    <property type="match status" value="1"/>
</dbReference>
<dbReference type="KEGG" id="mfa:Mfla_0101"/>
<dbReference type="InterPro" id="IPR015421">
    <property type="entry name" value="PyrdxlP-dep_Trfase_major"/>
</dbReference>
<proteinExistence type="predicted"/>
<dbReference type="HOGENOM" id="CLU_017584_3_4_4"/>
<accession>Q1GXH5</accession>
<dbReference type="CDD" id="cd00609">
    <property type="entry name" value="AAT_like"/>
    <property type="match status" value="1"/>
</dbReference>
<dbReference type="PANTHER" id="PTHR42885:SF1">
    <property type="entry name" value="THREONINE-PHOSPHATE DECARBOXYLASE"/>
    <property type="match status" value="1"/>
</dbReference>
<keyword evidence="11" id="KW-0808">Transferase</keyword>
<comment type="pathway">
    <text evidence="3">Cofactor biosynthesis; adenosylcobalamin biosynthesis.</text>
</comment>
<dbReference type="InterPro" id="IPR015424">
    <property type="entry name" value="PyrdxlP-dep_Trfase"/>
</dbReference>
<dbReference type="InterPro" id="IPR004838">
    <property type="entry name" value="NHTrfase_class1_PyrdxlP-BS"/>
</dbReference>
<dbReference type="InterPro" id="IPR015422">
    <property type="entry name" value="PyrdxlP-dep_Trfase_small"/>
</dbReference>
<sequence length="331" mass="36503">MLEHGGNLHVASQQYGIAREYWLDLSTGINPQGYPVPEIPASAWHRLPEADPPLERIAASYYGAQRLLVTAGSQAAIQALPRLRQPCRVTVLGPMYAEHAHAWRQQGHQVSEIDYLPSAAMLAETDVLLVCNPNNPTARLLAPSTLLEWHQVLSEHDGWLVVDEAFMDSTPEHSLAAYSHHSGLIILRSLGKFFGLAGARVGFVLAETPLLTRMADLLGPWAVTGPSSIVAQAALADHAWQQHHRAKLLAESRQLADMLRQAGLPARKGCALFQWLKLEHAERLHVQLARQGVWTRHFPALRGVRIGLPSADGWQKLAVALKELQLQDLSD</sequence>
<evidence type="ECO:0000256" key="6">
    <source>
        <dbReference type="ARBA" id="ARBA00022898"/>
    </source>
</evidence>
<evidence type="ECO:0000313" key="12">
    <source>
        <dbReference type="Proteomes" id="UP000002440"/>
    </source>
</evidence>
<dbReference type="AlphaFoldDB" id="Q1GXH5"/>